<comment type="catalytic activity">
    <reaction evidence="1 11">
        <text>D-ribulose 5-phosphate = D-xylulose 5-phosphate</text>
        <dbReference type="Rhea" id="RHEA:13677"/>
        <dbReference type="ChEBI" id="CHEBI:57737"/>
        <dbReference type="ChEBI" id="CHEBI:58121"/>
        <dbReference type="EC" id="5.1.3.1"/>
    </reaction>
</comment>
<dbReference type="Proteomes" id="UP000004115">
    <property type="component" value="Unassembled WGS sequence"/>
</dbReference>
<sequence>MLWEEFLNIESSQKMIAPSILNADNLSLKEQILEVKLAGIKRLHIDIMDGHFVPNLSYGPELIKCITRDFPDMEIEIHLMSNNLPVMLPLFANLSCAVLEFHLEATDQIDKWIEYVRNKGIKVALAINPDTPVEKIVPFLDKIDQVLLMSVQPGFGGQKFRNEVIDKIVFLKKMMANHGYVIPLEIDGGINDVTANKVKVAGADIVVAGSYIFKHGMIKDQIDKLKCVMK</sequence>
<dbReference type="GO" id="GO:0005737">
    <property type="term" value="C:cytoplasm"/>
    <property type="evidence" value="ECO:0007669"/>
    <property type="project" value="UniProtKB-ARBA"/>
</dbReference>
<feature type="binding site" evidence="13">
    <location>
        <position position="78"/>
    </location>
    <ligand>
        <name>a divalent metal cation</name>
        <dbReference type="ChEBI" id="CHEBI:60240"/>
    </ligand>
</feature>
<gene>
    <name evidence="15" type="primary">rpe</name>
    <name evidence="15" type="ORF">HMPREF0520_1144</name>
</gene>
<comment type="cofactor">
    <cofactor evidence="4">
        <name>Zn(2+)</name>
        <dbReference type="ChEBI" id="CHEBI:29105"/>
    </cofactor>
</comment>
<dbReference type="Gene3D" id="3.20.20.70">
    <property type="entry name" value="Aldolase class I"/>
    <property type="match status" value="1"/>
</dbReference>
<dbReference type="PIRSF" id="PIRSF001461">
    <property type="entry name" value="RPE"/>
    <property type="match status" value="1"/>
</dbReference>
<dbReference type="FunFam" id="3.20.20.70:FF:000004">
    <property type="entry name" value="Ribulose-phosphate 3-epimerase"/>
    <property type="match status" value="1"/>
</dbReference>
<keyword evidence="11" id="KW-0119">Carbohydrate metabolism</keyword>
<evidence type="ECO:0000256" key="4">
    <source>
        <dbReference type="ARBA" id="ARBA00001947"/>
    </source>
</evidence>
<dbReference type="GO" id="GO:0046872">
    <property type="term" value="F:metal ion binding"/>
    <property type="evidence" value="ECO:0007669"/>
    <property type="project" value="UniProtKB-KW"/>
</dbReference>
<evidence type="ECO:0000256" key="11">
    <source>
        <dbReference type="PIRNR" id="PIRNR001461"/>
    </source>
</evidence>
<name>C8PDH4_9LACO</name>
<dbReference type="InterPro" id="IPR013785">
    <property type="entry name" value="Aldolase_TIM"/>
</dbReference>
<dbReference type="Pfam" id="PF00834">
    <property type="entry name" value="Ribul_P_3_epim"/>
    <property type="match status" value="1"/>
</dbReference>
<evidence type="ECO:0000256" key="6">
    <source>
        <dbReference type="ARBA" id="ARBA00009541"/>
    </source>
</evidence>
<dbReference type="NCBIfam" id="TIGR01163">
    <property type="entry name" value="rpe"/>
    <property type="match status" value="1"/>
</dbReference>
<dbReference type="InterPro" id="IPR026019">
    <property type="entry name" value="Ribul_P_3_epim"/>
</dbReference>
<dbReference type="PANTHER" id="PTHR11749">
    <property type="entry name" value="RIBULOSE-5-PHOSPHATE-3-EPIMERASE"/>
    <property type="match status" value="1"/>
</dbReference>
<feature type="active site" description="Proton acceptor" evidence="12">
    <location>
        <position position="46"/>
    </location>
</feature>
<dbReference type="PROSITE" id="PS01086">
    <property type="entry name" value="RIBUL_P_3_EPIMER_2"/>
    <property type="match status" value="1"/>
</dbReference>
<comment type="cofactor">
    <cofactor evidence="3">
        <name>Co(2+)</name>
        <dbReference type="ChEBI" id="CHEBI:48828"/>
    </cofactor>
</comment>
<dbReference type="CDD" id="cd00429">
    <property type="entry name" value="RPE"/>
    <property type="match status" value="1"/>
</dbReference>
<dbReference type="EMBL" id="ACLN01000019">
    <property type="protein sequence ID" value="EEW51414.1"/>
    <property type="molecule type" value="Genomic_DNA"/>
</dbReference>
<dbReference type="NCBIfam" id="NF004076">
    <property type="entry name" value="PRK05581.1-4"/>
    <property type="match status" value="1"/>
</dbReference>
<dbReference type="InterPro" id="IPR011060">
    <property type="entry name" value="RibuloseP-bd_barrel"/>
</dbReference>
<evidence type="ECO:0000256" key="1">
    <source>
        <dbReference type="ARBA" id="ARBA00001782"/>
    </source>
</evidence>
<dbReference type="InterPro" id="IPR000056">
    <property type="entry name" value="Ribul_P_3_epim-like"/>
</dbReference>
<evidence type="ECO:0000256" key="12">
    <source>
        <dbReference type="PIRSR" id="PIRSR001461-1"/>
    </source>
</evidence>
<keyword evidence="13" id="KW-0862">Zinc</keyword>
<feature type="active site" description="Proton donor" evidence="12">
    <location>
        <position position="187"/>
    </location>
</feature>
<comment type="caution">
    <text evidence="15">The sequence shown here is derived from an EMBL/GenBank/DDBJ whole genome shotgun (WGS) entry which is preliminary data.</text>
</comment>
<feature type="binding site" evidence="13">
    <location>
        <position position="46"/>
    </location>
    <ligand>
        <name>a divalent metal cation</name>
        <dbReference type="ChEBI" id="CHEBI:60240"/>
    </ligand>
</feature>
<dbReference type="EC" id="5.1.3.1" evidence="7 10"/>
<feature type="binding site" evidence="14">
    <location>
        <begin position="154"/>
        <end position="157"/>
    </location>
    <ligand>
        <name>substrate</name>
    </ligand>
</feature>
<feature type="binding site" evidence="13">
    <location>
        <position position="187"/>
    </location>
    <ligand>
        <name>a divalent metal cation</name>
        <dbReference type="ChEBI" id="CHEBI:60240"/>
    </ligand>
</feature>
<keyword evidence="13" id="KW-0170">Cobalt</keyword>
<feature type="binding site" evidence="14">
    <location>
        <position position="19"/>
    </location>
    <ligand>
        <name>substrate</name>
    </ligand>
</feature>
<evidence type="ECO:0000256" key="8">
    <source>
        <dbReference type="ARBA" id="ARBA00022723"/>
    </source>
</evidence>
<evidence type="ECO:0000256" key="7">
    <source>
        <dbReference type="ARBA" id="ARBA00013188"/>
    </source>
</evidence>
<comment type="cofactor">
    <cofactor evidence="2">
        <name>Mn(2+)</name>
        <dbReference type="ChEBI" id="CHEBI:29035"/>
    </cofactor>
</comment>
<proteinExistence type="inferred from homology"/>
<dbReference type="GO" id="GO:0005975">
    <property type="term" value="P:carbohydrate metabolic process"/>
    <property type="evidence" value="ECO:0007669"/>
    <property type="project" value="InterPro"/>
</dbReference>
<dbReference type="SUPFAM" id="SSF51366">
    <property type="entry name" value="Ribulose-phoshate binding barrel"/>
    <property type="match status" value="1"/>
</dbReference>
<evidence type="ECO:0000313" key="16">
    <source>
        <dbReference type="Proteomes" id="UP000004115"/>
    </source>
</evidence>
<keyword evidence="16" id="KW-1185">Reference proteome</keyword>
<dbReference type="PROSITE" id="PS01085">
    <property type="entry name" value="RIBUL_P_3_EPIMER_1"/>
    <property type="match status" value="1"/>
</dbReference>
<comment type="similarity">
    <text evidence="6 11">Belongs to the ribulose-phosphate 3-epimerase family.</text>
</comment>
<organism evidence="15 16">
    <name type="scientific">Lactobacillus iners DSM 13335</name>
    <dbReference type="NCBI Taxonomy" id="525328"/>
    <lineage>
        <taxon>Bacteria</taxon>
        <taxon>Bacillati</taxon>
        <taxon>Bacillota</taxon>
        <taxon>Bacilli</taxon>
        <taxon>Lactobacillales</taxon>
        <taxon>Lactobacillaceae</taxon>
        <taxon>Lactobacillus</taxon>
    </lineage>
</organism>
<keyword evidence="13" id="KW-0464">Manganese</keyword>
<comment type="cofactor">
    <cofactor evidence="5">
        <name>Fe(2+)</name>
        <dbReference type="ChEBI" id="CHEBI:29033"/>
    </cofactor>
</comment>
<feature type="binding site" evidence="14">
    <location>
        <position position="189"/>
    </location>
    <ligand>
        <name>substrate</name>
    </ligand>
</feature>
<dbReference type="GO" id="GO:0004750">
    <property type="term" value="F:D-ribulose-phosphate 3-epimerase activity"/>
    <property type="evidence" value="ECO:0007669"/>
    <property type="project" value="UniProtKB-UniRule"/>
</dbReference>
<dbReference type="HOGENOM" id="CLU_054856_2_2_9"/>
<comment type="cofactor">
    <cofactor evidence="13">
        <name>a divalent metal cation</name>
        <dbReference type="ChEBI" id="CHEBI:60240"/>
    </cofactor>
    <text evidence="13">Binds 1 divalent metal cation per subunit.</text>
</comment>
<evidence type="ECO:0000256" key="14">
    <source>
        <dbReference type="PIRSR" id="PIRSR001461-3"/>
    </source>
</evidence>
<reference evidence="15 16" key="1">
    <citation type="submission" date="2009-09" db="EMBL/GenBank/DDBJ databases">
        <authorList>
            <person name="Qin X."/>
            <person name="Bachman B."/>
            <person name="Battles P."/>
            <person name="Bell A."/>
            <person name="Bess C."/>
            <person name="Bickham C."/>
            <person name="Chaboub L."/>
            <person name="Chen D."/>
            <person name="Coyle M."/>
            <person name="Deiros D.R."/>
            <person name="Dinh H."/>
            <person name="Forbes L."/>
            <person name="Fowler G."/>
            <person name="Francisco L."/>
            <person name="Fu Q."/>
            <person name="Gubbala S."/>
            <person name="Hale W."/>
            <person name="Han Y."/>
            <person name="Hemphill L."/>
            <person name="Highlander S.K."/>
            <person name="Hirani K."/>
            <person name="Hogues M."/>
            <person name="Jackson L."/>
            <person name="Jakkamsetti A."/>
            <person name="Javaid M."/>
            <person name="Jiang H."/>
            <person name="Korchina V."/>
            <person name="Kovar C."/>
            <person name="Lara F."/>
            <person name="Lee S."/>
            <person name="Mata R."/>
            <person name="Mathew T."/>
            <person name="Moen C."/>
            <person name="Morales K."/>
            <person name="Munidasa M."/>
            <person name="Nazareth L."/>
            <person name="Ngo R."/>
            <person name="Nguyen L."/>
            <person name="Okwuonu G."/>
            <person name="Ongeri F."/>
            <person name="Patil S."/>
            <person name="Petrosino J."/>
            <person name="Pham C."/>
            <person name="Pham P."/>
            <person name="Pu L.-L."/>
            <person name="Puazo M."/>
            <person name="Raj R."/>
            <person name="Reid J."/>
            <person name="Rouhana J."/>
            <person name="Saada N."/>
            <person name="Shang Y."/>
            <person name="Simmons D."/>
            <person name="Thornton R."/>
            <person name="Warren J."/>
            <person name="Weissenberger G."/>
            <person name="Zhang J."/>
            <person name="Zhang L."/>
            <person name="Zhou C."/>
            <person name="Zhu D."/>
            <person name="Muzny D."/>
            <person name="Worley K."/>
            <person name="Gibbs R."/>
        </authorList>
    </citation>
    <scope>NUCLEOTIDE SEQUENCE [LARGE SCALE GENOMIC DNA]</scope>
    <source>
        <strain evidence="15 16">DSM 13335</strain>
    </source>
</reference>
<evidence type="ECO:0000256" key="5">
    <source>
        <dbReference type="ARBA" id="ARBA00001954"/>
    </source>
</evidence>
<evidence type="ECO:0000256" key="9">
    <source>
        <dbReference type="ARBA" id="ARBA00023235"/>
    </source>
</evidence>
<evidence type="ECO:0000256" key="3">
    <source>
        <dbReference type="ARBA" id="ARBA00001941"/>
    </source>
</evidence>
<protein>
    <recommendedName>
        <fullName evidence="7 10">Ribulose-phosphate 3-epimerase</fullName>
        <ecNumber evidence="7 10">5.1.3.1</ecNumber>
    </recommendedName>
</protein>
<evidence type="ECO:0000256" key="13">
    <source>
        <dbReference type="PIRSR" id="PIRSR001461-2"/>
    </source>
</evidence>
<keyword evidence="9 11" id="KW-0413">Isomerase</keyword>
<feature type="binding site" evidence="13">
    <location>
        <position position="44"/>
    </location>
    <ligand>
        <name>a divalent metal cation</name>
        <dbReference type="ChEBI" id="CHEBI:60240"/>
    </ligand>
</feature>
<evidence type="ECO:0000256" key="10">
    <source>
        <dbReference type="NCBIfam" id="TIGR01163"/>
    </source>
</evidence>
<keyword evidence="8 13" id="KW-0479">Metal-binding</keyword>
<feature type="binding site" evidence="14">
    <location>
        <position position="78"/>
    </location>
    <ligand>
        <name>substrate</name>
    </ligand>
</feature>
<evidence type="ECO:0000256" key="2">
    <source>
        <dbReference type="ARBA" id="ARBA00001936"/>
    </source>
</evidence>
<dbReference type="GO" id="GO:0006098">
    <property type="term" value="P:pentose-phosphate shunt"/>
    <property type="evidence" value="ECO:0007669"/>
    <property type="project" value="UniProtKB-UniRule"/>
</dbReference>
<accession>C8PDH4</accession>
<evidence type="ECO:0000313" key="15">
    <source>
        <dbReference type="EMBL" id="EEW51414.1"/>
    </source>
</evidence>
<dbReference type="AlphaFoldDB" id="C8PDH4"/>
<feature type="binding site" evidence="14">
    <location>
        <begin position="209"/>
        <end position="210"/>
    </location>
    <ligand>
        <name>substrate</name>
    </ligand>
</feature>